<dbReference type="RefSeq" id="WP_405323539.1">
    <property type="nucleotide sequence ID" value="NZ_JAZGZR010000096.1"/>
</dbReference>
<keyword evidence="2" id="KW-1185">Reference proteome</keyword>
<proteinExistence type="predicted"/>
<evidence type="ECO:0000313" key="2">
    <source>
        <dbReference type="Proteomes" id="UP001621813"/>
    </source>
</evidence>
<name>A0ABW8PSW2_9FLAO</name>
<dbReference type="EMBL" id="JAZGZR010000096">
    <property type="protein sequence ID" value="MFK7051085.1"/>
    <property type="molecule type" value="Genomic_DNA"/>
</dbReference>
<comment type="caution">
    <text evidence="1">The sequence shown here is derived from an EMBL/GenBank/DDBJ whole genome shotgun (WGS) entry which is preliminary data.</text>
</comment>
<gene>
    <name evidence="1" type="ORF">V3Q77_14515</name>
</gene>
<accession>A0ABW8PSW2</accession>
<dbReference type="InterPro" id="IPR006724">
    <property type="entry name" value="Phage_TTP"/>
</dbReference>
<organism evidence="1 2">
    <name type="scientific">Flavobacterium davisii</name>
    <dbReference type="NCBI Taxonomy" id="2906077"/>
    <lineage>
        <taxon>Bacteria</taxon>
        <taxon>Pseudomonadati</taxon>
        <taxon>Bacteroidota</taxon>
        <taxon>Flavobacteriia</taxon>
        <taxon>Flavobacteriales</taxon>
        <taxon>Flavobacteriaceae</taxon>
        <taxon>Flavobacterium</taxon>
    </lineage>
</organism>
<feature type="non-terminal residue" evidence="1">
    <location>
        <position position="1"/>
    </location>
</feature>
<dbReference type="Pfam" id="PF04630">
    <property type="entry name" value="Phage_TTP_1"/>
    <property type="match status" value="1"/>
</dbReference>
<sequence>NMSKHNILDVTFASLDDSGDLIADATKGLSADGIYIADHSGEGFATANVTAIEAAGTPGWANGKIKRIAYPKSVPSIALTALDLDWGINNKLRGYVQDTKSGAWLLQTPKPHIAVIIRSQAFDNSIFYECFNNVEFIQETSNNSTDNTAESDDSTALTGQALTPLKSDIFVNPNTGIQQPYMIANSADTGFDLAKLYAEVFGGYVLSTTGSTTGSKTGSTTQG</sequence>
<evidence type="ECO:0000313" key="1">
    <source>
        <dbReference type="EMBL" id="MFK7051085.1"/>
    </source>
</evidence>
<protein>
    <submittedName>
        <fullName evidence="1">Phage tail protein</fullName>
    </submittedName>
</protein>
<dbReference type="Proteomes" id="UP001621813">
    <property type="component" value="Unassembled WGS sequence"/>
</dbReference>
<reference evidence="1 2" key="1">
    <citation type="submission" date="2024-02" db="EMBL/GenBank/DDBJ databases">
        <title>Comparative Genomic Analysis of Flavobacterium Species Causing Columnaris Disease of Freshwater Fish in Thailand: Insights into Virulence and Resistance Mechanisms.</title>
        <authorList>
            <person name="Nguyen D."/>
            <person name="Chokmangmeepisarn P."/>
            <person name="Khianchaikhan K."/>
            <person name="Morishita M."/>
            <person name="Bunnoy A."/>
            <person name="Rodkhum C."/>
        </authorList>
    </citation>
    <scope>NUCLEOTIDE SEQUENCE [LARGE SCALE GENOMIC DNA]</scope>
    <source>
        <strain evidence="1 2">KCRT2007</strain>
    </source>
</reference>